<dbReference type="EMBL" id="CAJVPU010011066">
    <property type="protein sequence ID" value="CAG8611366.1"/>
    <property type="molecule type" value="Genomic_DNA"/>
</dbReference>
<gene>
    <name evidence="1" type="ORF">DHETER_LOCUS7651</name>
</gene>
<comment type="caution">
    <text evidence="1">The sequence shown here is derived from an EMBL/GenBank/DDBJ whole genome shotgun (WGS) entry which is preliminary data.</text>
</comment>
<reference evidence="1" key="1">
    <citation type="submission" date="2021-06" db="EMBL/GenBank/DDBJ databases">
        <authorList>
            <person name="Kallberg Y."/>
            <person name="Tangrot J."/>
            <person name="Rosling A."/>
        </authorList>
    </citation>
    <scope>NUCLEOTIDE SEQUENCE</scope>
    <source>
        <strain evidence="1">IL203A</strain>
    </source>
</reference>
<protein>
    <submittedName>
        <fullName evidence="1">1693_t:CDS:1</fullName>
    </submittedName>
</protein>
<feature type="non-terminal residue" evidence="1">
    <location>
        <position position="101"/>
    </location>
</feature>
<sequence>MQAALAPQINYNPSNWELNLVAYSYFLGGNQNPMTWLNDVEKAFVANLVTNDCHIPVIIPYLKDATAMWWATTQHPPNPIDTWDNPAQANTSFHSYFILQF</sequence>
<accession>A0ACA9MTW3</accession>
<dbReference type="Proteomes" id="UP000789702">
    <property type="component" value="Unassembled WGS sequence"/>
</dbReference>
<evidence type="ECO:0000313" key="1">
    <source>
        <dbReference type="EMBL" id="CAG8611366.1"/>
    </source>
</evidence>
<name>A0ACA9MTW3_9GLOM</name>
<evidence type="ECO:0000313" key="2">
    <source>
        <dbReference type="Proteomes" id="UP000789702"/>
    </source>
</evidence>
<keyword evidence="2" id="KW-1185">Reference proteome</keyword>
<organism evidence="1 2">
    <name type="scientific">Dentiscutata heterogama</name>
    <dbReference type="NCBI Taxonomy" id="1316150"/>
    <lineage>
        <taxon>Eukaryota</taxon>
        <taxon>Fungi</taxon>
        <taxon>Fungi incertae sedis</taxon>
        <taxon>Mucoromycota</taxon>
        <taxon>Glomeromycotina</taxon>
        <taxon>Glomeromycetes</taxon>
        <taxon>Diversisporales</taxon>
        <taxon>Gigasporaceae</taxon>
        <taxon>Dentiscutata</taxon>
    </lineage>
</organism>
<proteinExistence type="predicted"/>